<dbReference type="SMART" id="SM01337">
    <property type="entry name" value="APC10"/>
    <property type="match status" value="1"/>
</dbReference>
<comment type="caution">
    <text evidence="8">The sequence shown here is derived from an EMBL/GenBank/DDBJ whole genome shotgun (WGS) entry which is preliminary data.</text>
</comment>
<dbReference type="SUPFAM" id="SSF49785">
    <property type="entry name" value="Galactose-binding domain-like"/>
    <property type="match status" value="1"/>
</dbReference>
<accession>A0A1Y2CNZ5</accession>
<evidence type="ECO:0000313" key="8">
    <source>
        <dbReference type="EMBL" id="ORY48687.1"/>
    </source>
</evidence>
<dbReference type="PROSITE" id="PS51284">
    <property type="entry name" value="DOC"/>
    <property type="match status" value="1"/>
</dbReference>
<dbReference type="Pfam" id="PF03256">
    <property type="entry name" value="ANAPC10"/>
    <property type="match status" value="1"/>
</dbReference>
<feature type="domain" description="DOC" evidence="7">
    <location>
        <begin position="1"/>
        <end position="173"/>
    </location>
</feature>
<comment type="similarity">
    <text evidence="1 6">Belongs to the APC10 family.</text>
</comment>
<evidence type="ECO:0000256" key="6">
    <source>
        <dbReference type="PIRNR" id="PIRNR028841"/>
    </source>
</evidence>
<name>A0A1Y2CNZ5_9FUNG</name>
<dbReference type="AlphaFoldDB" id="A0A1Y2CNZ5"/>
<keyword evidence="3 6" id="KW-0498">Mitosis</keyword>
<proteinExistence type="inferred from homology"/>
<dbReference type="GO" id="GO:0051301">
    <property type="term" value="P:cell division"/>
    <property type="evidence" value="ECO:0007669"/>
    <property type="project" value="UniProtKB-KW"/>
</dbReference>
<dbReference type="EMBL" id="MCGO01000011">
    <property type="protein sequence ID" value="ORY48687.1"/>
    <property type="molecule type" value="Genomic_DNA"/>
</dbReference>
<dbReference type="InterPro" id="IPR016901">
    <property type="entry name" value="APC10/Doc1"/>
</dbReference>
<dbReference type="GO" id="GO:0005680">
    <property type="term" value="C:anaphase-promoting complex"/>
    <property type="evidence" value="ECO:0007669"/>
    <property type="project" value="EnsemblFungi"/>
</dbReference>
<reference evidence="8 9" key="1">
    <citation type="submission" date="2016-07" db="EMBL/GenBank/DDBJ databases">
        <title>Pervasive Adenine N6-methylation of Active Genes in Fungi.</title>
        <authorList>
            <consortium name="DOE Joint Genome Institute"/>
            <person name="Mondo S.J."/>
            <person name="Dannebaum R.O."/>
            <person name="Kuo R.C."/>
            <person name="Labutti K."/>
            <person name="Haridas S."/>
            <person name="Kuo A."/>
            <person name="Salamov A."/>
            <person name="Ahrendt S.R."/>
            <person name="Lipzen A."/>
            <person name="Sullivan W."/>
            <person name="Andreopoulos W.B."/>
            <person name="Clum A."/>
            <person name="Lindquist E."/>
            <person name="Daum C."/>
            <person name="Ramamoorthy G.K."/>
            <person name="Gryganskyi A."/>
            <person name="Culley D."/>
            <person name="Magnuson J.K."/>
            <person name="James T.Y."/>
            <person name="O'Malley M.A."/>
            <person name="Stajich J.E."/>
            <person name="Spatafora J.W."/>
            <person name="Visel A."/>
            <person name="Grigoriev I.V."/>
        </authorList>
    </citation>
    <scope>NUCLEOTIDE SEQUENCE [LARGE SCALE GENOMIC DNA]</scope>
    <source>
        <strain evidence="8 9">JEL800</strain>
    </source>
</reference>
<keyword evidence="4 6" id="KW-0833">Ubl conjugation pathway</keyword>
<dbReference type="PANTHER" id="PTHR12936:SF0">
    <property type="entry name" value="ANAPHASE-PROMOTING COMPLEX SUBUNIT 10"/>
    <property type="match status" value="1"/>
</dbReference>
<dbReference type="Gene3D" id="2.60.120.260">
    <property type="entry name" value="Galactose-binding domain-like"/>
    <property type="match status" value="1"/>
</dbReference>
<comment type="function">
    <text evidence="6">Component of the anaphase promoting complex/cyclosome (APC/C), a cell cycle-regulated E3 ubiquitin-protein ligase complex that controls progression through mitosis and the G1 phase of the cell cycle.</text>
</comment>
<evidence type="ECO:0000256" key="2">
    <source>
        <dbReference type="ARBA" id="ARBA00022618"/>
    </source>
</evidence>
<dbReference type="Proteomes" id="UP000193642">
    <property type="component" value="Unassembled WGS sequence"/>
</dbReference>
<dbReference type="GO" id="GO:0031145">
    <property type="term" value="P:anaphase-promoting complex-dependent catabolic process"/>
    <property type="evidence" value="ECO:0007669"/>
    <property type="project" value="EnsemblFungi"/>
</dbReference>
<keyword evidence="9" id="KW-1185">Reference proteome</keyword>
<dbReference type="GO" id="GO:0070979">
    <property type="term" value="P:protein K11-linked ubiquitination"/>
    <property type="evidence" value="ECO:0007669"/>
    <property type="project" value="TreeGrafter"/>
</dbReference>
<dbReference type="PANTHER" id="PTHR12936">
    <property type="entry name" value="ANAPHASE-PROMOTING COMPLEX 10"/>
    <property type="match status" value="1"/>
</dbReference>
<gene>
    <name evidence="8" type="ORF">BCR33DRAFT_41794</name>
</gene>
<evidence type="ECO:0000256" key="1">
    <source>
        <dbReference type="ARBA" id="ARBA00006762"/>
    </source>
</evidence>
<evidence type="ECO:0000313" key="9">
    <source>
        <dbReference type="Proteomes" id="UP000193642"/>
    </source>
</evidence>
<protein>
    <recommendedName>
        <fullName evidence="6">Anaphase-promoting complex subunit 10</fullName>
    </recommendedName>
</protein>
<dbReference type="OrthoDB" id="24948at2759"/>
<evidence type="ECO:0000256" key="4">
    <source>
        <dbReference type="ARBA" id="ARBA00022786"/>
    </source>
</evidence>
<organism evidence="8 9">
    <name type="scientific">Rhizoclosmatium globosum</name>
    <dbReference type="NCBI Taxonomy" id="329046"/>
    <lineage>
        <taxon>Eukaryota</taxon>
        <taxon>Fungi</taxon>
        <taxon>Fungi incertae sedis</taxon>
        <taxon>Chytridiomycota</taxon>
        <taxon>Chytridiomycota incertae sedis</taxon>
        <taxon>Chytridiomycetes</taxon>
        <taxon>Chytridiales</taxon>
        <taxon>Chytriomycetaceae</taxon>
        <taxon>Rhizoclosmatium</taxon>
    </lineage>
</organism>
<dbReference type="InterPro" id="IPR004939">
    <property type="entry name" value="APC_su10/DOC_dom"/>
</dbReference>
<dbReference type="InterPro" id="IPR008979">
    <property type="entry name" value="Galactose-bd-like_sf"/>
</dbReference>
<dbReference type="PIRSF" id="PIRSF028841">
    <property type="entry name" value="APC10_sub"/>
    <property type="match status" value="1"/>
</dbReference>
<keyword evidence="2 6" id="KW-0132">Cell division</keyword>
<evidence type="ECO:0000256" key="3">
    <source>
        <dbReference type="ARBA" id="ARBA00022776"/>
    </source>
</evidence>
<dbReference type="STRING" id="329046.A0A1Y2CNZ5"/>
<evidence type="ECO:0000259" key="7">
    <source>
        <dbReference type="PROSITE" id="PS51284"/>
    </source>
</evidence>
<dbReference type="CDD" id="cd08366">
    <property type="entry name" value="APC10"/>
    <property type="match status" value="1"/>
</dbReference>
<keyword evidence="5 6" id="KW-0131">Cell cycle</keyword>
<evidence type="ECO:0000256" key="5">
    <source>
        <dbReference type="ARBA" id="ARBA00023306"/>
    </source>
</evidence>
<sequence length="173" mass="19718">MESDLNQLRNVTSIGTWSVSSHKSGGGFGVEALRDGSPDSFWQSDGPQPHFVNINFLRKTELQLLRIYMDYRQDESYCPSRISVRAGSTLQDVQELHLLELEEPSGWTNVDLRDETTGHPLQAHFVQIAILANHQNGKDTHIRQVQLYAPLKNSVLEEIPFSTTEFLMYSMIR</sequence>